<dbReference type="InterPro" id="IPR043504">
    <property type="entry name" value="Peptidase_S1_PA_chymotrypsin"/>
</dbReference>
<dbReference type="InterPro" id="IPR018114">
    <property type="entry name" value="TRYPSIN_HIS"/>
</dbReference>
<feature type="domain" description="Peptidase S1" evidence="2">
    <location>
        <begin position="4"/>
        <end position="97"/>
    </location>
</feature>
<feature type="non-terminal residue" evidence="3">
    <location>
        <position position="97"/>
    </location>
</feature>
<feature type="non-terminal residue" evidence="3">
    <location>
        <position position="1"/>
    </location>
</feature>
<evidence type="ECO:0000313" key="4">
    <source>
        <dbReference type="Proteomes" id="UP000545574"/>
    </source>
</evidence>
<dbReference type="PROSITE" id="PS00134">
    <property type="entry name" value="TRYPSIN_HIS"/>
    <property type="match status" value="1"/>
</dbReference>
<organism evidence="3 4">
    <name type="scientific">Panurus biarmicus</name>
    <name type="common">Bearded tit</name>
    <dbReference type="NCBI Taxonomy" id="181101"/>
    <lineage>
        <taxon>Eukaryota</taxon>
        <taxon>Metazoa</taxon>
        <taxon>Chordata</taxon>
        <taxon>Craniata</taxon>
        <taxon>Vertebrata</taxon>
        <taxon>Euteleostomi</taxon>
        <taxon>Archelosauria</taxon>
        <taxon>Archosauria</taxon>
        <taxon>Dinosauria</taxon>
        <taxon>Saurischia</taxon>
        <taxon>Theropoda</taxon>
        <taxon>Coelurosauria</taxon>
        <taxon>Aves</taxon>
        <taxon>Neognathae</taxon>
        <taxon>Neoaves</taxon>
        <taxon>Telluraves</taxon>
        <taxon>Australaves</taxon>
        <taxon>Passeriformes</taxon>
        <taxon>Sylvioidea</taxon>
        <taxon>Sylviidae</taxon>
        <taxon>Sylviidae incertae sedis</taxon>
        <taxon>Panurus</taxon>
    </lineage>
</organism>
<name>A0A7K6MKS3_PANBI</name>
<dbReference type="SUPFAM" id="SSF50494">
    <property type="entry name" value="Trypsin-like serine proteases"/>
    <property type="match status" value="1"/>
</dbReference>
<dbReference type="Proteomes" id="UP000545574">
    <property type="component" value="Unassembled WGS sequence"/>
</dbReference>
<dbReference type="PANTHER" id="PTHR24271">
    <property type="entry name" value="KALLIKREIN-RELATED"/>
    <property type="match status" value="1"/>
</dbReference>
<dbReference type="InterPro" id="IPR009003">
    <property type="entry name" value="Peptidase_S1_PA"/>
</dbReference>
<evidence type="ECO:0000259" key="2">
    <source>
        <dbReference type="PROSITE" id="PS50240"/>
    </source>
</evidence>
<proteinExistence type="predicted"/>
<sequence>QPSIIGGREAKRHSRPYMVSLQFGGLHSCGAVLLHRRWALTAAHCQPRGSWDKAVLVVGLHNWRRREADAQRFPIRAVCPHPGYDRETMKNDLLLLQ</sequence>
<dbReference type="GO" id="GO:0006508">
    <property type="term" value="P:proteolysis"/>
    <property type="evidence" value="ECO:0007669"/>
    <property type="project" value="InterPro"/>
</dbReference>
<dbReference type="InterPro" id="IPR001254">
    <property type="entry name" value="Trypsin_dom"/>
</dbReference>
<gene>
    <name evidence="3" type="primary">Gzmk</name>
    <name evidence="3" type="ORF">PANBIA_R08593</name>
</gene>
<keyword evidence="4" id="KW-1185">Reference proteome</keyword>
<dbReference type="InterPro" id="IPR001314">
    <property type="entry name" value="Peptidase_S1A"/>
</dbReference>
<dbReference type="Gene3D" id="2.40.10.10">
    <property type="entry name" value="Trypsin-like serine proteases"/>
    <property type="match status" value="2"/>
</dbReference>
<dbReference type="EMBL" id="VZRT01001928">
    <property type="protein sequence ID" value="NWW37691.1"/>
    <property type="molecule type" value="Genomic_DNA"/>
</dbReference>
<evidence type="ECO:0000256" key="1">
    <source>
        <dbReference type="ARBA" id="ARBA00023157"/>
    </source>
</evidence>
<dbReference type="GO" id="GO:0004252">
    <property type="term" value="F:serine-type endopeptidase activity"/>
    <property type="evidence" value="ECO:0007669"/>
    <property type="project" value="InterPro"/>
</dbReference>
<accession>A0A7K6MKS3</accession>
<keyword evidence="1" id="KW-1015">Disulfide bond</keyword>
<protein>
    <submittedName>
        <fullName evidence="3">GRAK protein</fullName>
    </submittedName>
</protein>
<dbReference type="PANTHER" id="PTHR24271:SF51">
    <property type="entry name" value="GRANZYME M"/>
    <property type="match status" value="1"/>
</dbReference>
<dbReference type="PRINTS" id="PR00722">
    <property type="entry name" value="CHYMOTRYPSIN"/>
</dbReference>
<reference evidence="3 4" key="1">
    <citation type="submission" date="2019-09" db="EMBL/GenBank/DDBJ databases">
        <title>Bird 10,000 Genomes (B10K) Project - Family phase.</title>
        <authorList>
            <person name="Zhang G."/>
        </authorList>
    </citation>
    <scope>NUCLEOTIDE SEQUENCE [LARGE SCALE GENOMIC DNA]</scope>
    <source>
        <strain evidence="3">B10K-DU-030-18</strain>
    </source>
</reference>
<dbReference type="Pfam" id="PF00089">
    <property type="entry name" value="Trypsin"/>
    <property type="match status" value="1"/>
</dbReference>
<comment type="caution">
    <text evidence="3">The sequence shown here is derived from an EMBL/GenBank/DDBJ whole genome shotgun (WGS) entry which is preliminary data.</text>
</comment>
<dbReference type="PROSITE" id="PS50240">
    <property type="entry name" value="TRYPSIN_DOM"/>
    <property type="match status" value="1"/>
</dbReference>
<evidence type="ECO:0000313" key="3">
    <source>
        <dbReference type="EMBL" id="NWW37691.1"/>
    </source>
</evidence>
<dbReference type="AlphaFoldDB" id="A0A7K6MKS3"/>
<dbReference type="FunFam" id="2.40.10.10:FF:000005">
    <property type="entry name" value="Serine protease 37"/>
    <property type="match status" value="1"/>
</dbReference>